<evidence type="ECO:0000256" key="1">
    <source>
        <dbReference type="SAM" id="MobiDB-lite"/>
    </source>
</evidence>
<feature type="compositionally biased region" description="Basic and acidic residues" evidence="1">
    <location>
        <begin position="886"/>
        <end position="901"/>
    </location>
</feature>
<accession>A0ABT5X5U2</accession>
<dbReference type="Proteomes" id="UP001220010">
    <property type="component" value="Unassembled WGS sequence"/>
</dbReference>
<feature type="region of interest" description="Disordered" evidence="1">
    <location>
        <begin position="1063"/>
        <end position="1102"/>
    </location>
</feature>
<sequence length="1542" mass="163012">MTLTDISLRDNFGQAGFVARLQEGEAVTLSRTTPPLATSTRLEVVATSGGEEICRAEARLQVGLPGEGISIPDLDFERSIPIDDRRLRTMSTSAEIELAVGADPPAVRPGERTTVRMTVTNRGQPPLRGVEINGPGFAVEAGDLSPGESKTFSRTLTIAGDLSAEVVAAGTTDAGEKASDKRSLMVAAKSSDLSVTVISDPGSSGQPATTEYRIANSGEEFLSRVTLKDGDGATLGILARLGAGESKSLTRTSLRGEDPRGPIEVSAVSSGGRTVTGDVILRPAATSPETDPSRKTTRSGSSSAPSPGFVPNFEEMAFELSFDEIDAGFDLFGARSEGGDVRSSRPRPQGSGYDPLFDAGFDFADLHLFTGLPTPSAVGSGEAVAPPAGRERETGSPKLVVTLQVNRTRVHQGDTVGYRAVAVNRGTASLFDLELRCGDETATAPRLAPGDGLPLEGAVIADGNLNLTAAARGRGEGGPELSDEATLDIVAISPDLKVEVYKEPEKISRGERISITVRLENVGDDPLSEVRVSDEIGEIGRIPVLRPGEVRLLTRNTTLDESLEDVVRVEAIDSAGFRLQRSMVLTLQLLAPGLHLTVDPGEVATYPGEAAEVVWTIRNSGEVDLLDVTFEVEGMSRFRLPAVPAGGSMPVSTVHLAEESRQVMGRAEGRTAGGETVFATEALKIRVVSPGIGLSVKPSGVEASQKRPFNLTFVVTNTGDDVLRDVTLLEKSLGTLERIGRLEAGDFKVVTIDFLAEKNTTFRLEAAGTDSRGEVWRDSREVGVKIVSASISLTVRAEPAQIAPGGTVEVVSTVENRGDSPIFSTFIMTSSLEHLGTIDYISPGSSRTVVKRIEASSDIEEEITAEGFTRERTSVRDTDVLRVVVKEPETYPRKDHPREEPDPSAPAVSGRGSAGSVPVEELVEESAGYEGREVRRDDPALREDGGYGVAGLLNRLREILEEFRMKKDGSKAGSSIKDGFPEGSQAGYASAGVRERGLYPTPAQGPLYAPQGGERVDPPLSPGSALPEGARYAPSMGETLASSASGKTVPGASGYTYSPVESASGKETGALGHPSSIGGMASSYLSSPGRSPERPPGSGGYTYSSSAPAISYLSSPSAIPGGGASYASASGDPFSSLSSPAGISPAITGPSTPVGRESADPRSALEASAKVAEPEGVLGIPGGQISAQVSPGYAGASAPAGTPAQERATLSRSPAKNIRLKVGDIGTIEIDRPPKIIDVGAFPPDPTAWTPVMVVVHATDDIGVRSVDMLWNIPSATVSRMDLGDINRINSQKMKLEDGDAREGYWSYEIPGQAPGTYMAVFVRVSDGERWAEDGPYILFWSSKPPEEGPRKVPSQERGPLVQDDLPTASARGEKTTEMRGDGMLFVESTTVIGRGDVSIKNEFRESSALYREVLDGSGSIEMQSDKKINRGNPVVNITDSRVLVFDQGVLKGSKLMQSPGFHGGMGASVLERFNATTLEKRETGTISSVNRADNVLLFNTQQAFEGIWGTRTEYSSFNKRIKADQRLSGTFETQRRITFED</sequence>
<protein>
    <recommendedName>
        <fullName evidence="4">DUF11 domain-containing protein</fullName>
    </recommendedName>
</protein>
<dbReference type="PANTHER" id="PTHR35902:SF3">
    <property type="entry name" value="NPCBM-ASSOCIATED, NEW3 DOMAIN OF ALPHA-GALACTOSIDASE"/>
    <property type="match status" value="1"/>
</dbReference>
<dbReference type="EMBL" id="JARFPK010000007">
    <property type="protein sequence ID" value="MDF0590049.1"/>
    <property type="molecule type" value="Genomic_DNA"/>
</dbReference>
<evidence type="ECO:0000313" key="2">
    <source>
        <dbReference type="EMBL" id="MDF0590049.1"/>
    </source>
</evidence>
<feature type="region of interest" description="Disordered" evidence="1">
    <location>
        <begin position="1191"/>
        <end position="1212"/>
    </location>
</feature>
<feature type="region of interest" description="Disordered" evidence="1">
    <location>
        <begin position="886"/>
        <end position="947"/>
    </location>
</feature>
<feature type="region of interest" description="Disordered" evidence="1">
    <location>
        <begin position="1343"/>
        <end position="1375"/>
    </location>
</feature>
<keyword evidence="3" id="KW-1185">Reference proteome</keyword>
<dbReference type="PANTHER" id="PTHR35902">
    <property type="entry name" value="S-LAYER DOMAIN-LIKE PROTEIN-RELATED"/>
    <property type="match status" value="1"/>
</dbReference>
<organism evidence="2 3">
    <name type="scientific">Candidatus Methanocrinis natronophilus</name>
    <dbReference type="NCBI Taxonomy" id="3033396"/>
    <lineage>
        <taxon>Archaea</taxon>
        <taxon>Methanobacteriati</taxon>
        <taxon>Methanobacteriota</taxon>
        <taxon>Stenosarchaea group</taxon>
        <taxon>Methanomicrobia</taxon>
        <taxon>Methanotrichales</taxon>
        <taxon>Methanotrichaceae</taxon>
        <taxon>Methanocrinis</taxon>
    </lineage>
</organism>
<evidence type="ECO:0000313" key="3">
    <source>
        <dbReference type="Proteomes" id="UP001220010"/>
    </source>
</evidence>
<proteinExistence type="predicted"/>
<feature type="compositionally biased region" description="Basic and acidic residues" evidence="1">
    <location>
        <begin position="1345"/>
        <end position="1355"/>
    </location>
</feature>
<feature type="compositionally biased region" description="Low complexity" evidence="1">
    <location>
        <begin position="1121"/>
        <end position="1131"/>
    </location>
</feature>
<name>A0ABT5X5U2_9EURY</name>
<feature type="region of interest" description="Disordered" evidence="1">
    <location>
        <begin position="1121"/>
        <end position="1170"/>
    </location>
</feature>
<evidence type="ECO:0008006" key="4">
    <source>
        <dbReference type="Google" id="ProtNLM"/>
    </source>
</evidence>
<feature type="compositionally biased region" description="Basic and acidic residues" evidence="1">
    <location>
        <begin position="930"/>
        <end position="945"/>
    </location>
</feature>
<reference evidence="2 3" key="1">
    <citation type="submission" date="2023-03" db="EMBL/GenBank/DDBJ databases">
        <title>WGS of Methanotrichaceae archaeon Mx.</title>
        <authorList>
            <person name="Sorokin D.Y."/>
            <person name="Merkel A.Y."/>
        </authorList>
    </citation>
    <scope>NUCLEOTIDE SEQUENCE [LARGE SCALE GENOMIC DNA]</scope>
    <source>
        <strain evidence="2 3">Mx</strain>
    </source>
</reference>
<gene>
    <name evidence="2" type="ORF">P0O15_02495</name>
</gene>
<feature type="region of interest" description="Disordered" evidence="1">
    <location>
        <begin position="996"/>
        <end position="1031"/>
    </location>
</feature>
<dbReference type="RefSeq" id="WP_316965810.1">
    <property type="nucleotide sequence ID" value="NZ_JARFPK010000007.1"/>
</dbReference>
<comment type="caution">
    <text evidence="2">The sequence shown here is derived from an EMBL/GenBank/DDBJ whole genome shotgun (WGS) entry which is preliminary data.</text>
</comment>
<feature type="region of interest" description="Disordered" evidence="1">
    <location>
        <begin position="247"/>
        <end position="310"/>
    </location>
</feature>
<feature type="compositionally biased region" description="Low complexity" evidence="1">
    <location>
        <begin position="1191"/>
        <end position="1204"/>
    </location>
</feature>